<keyword evidence="2 11" id="KW-0997">Cell inner membrane</keyword>
<dbReference type="Gene3D" id="1.10.3810.10">
    <property type="entry name" value="Biosynthetic peptidoglycan transglycosylase-like"/>
    <property type="match status" value="1"/>
</dbReference>
<keyword evidence="9 11" id="KW-0472">Membrane</keyword>
<evidence type="ECO:0000256" key="9">
    <source>
        <dbReference type="ARBA" id="ARBA00023136"/>
    </source>
</evidence>
<dbReference type="GO" id="GO:0008955">
    <property type="term" value="F:peptidoglycan glycosyltransferase activity"/>
    <property type="evidence" value="ECO:0007669"/>
    <property type="project" value="UniProtKB-UniRule"/>
</dbReference>
<comment type="catalytic activity">
    <reaction evidence="11">
        <text>[GlcNAc-(1-&gt;4)-Mur2Ac(oyl-L-Ala-gamma-D-Glu-L-Lys-D-Ala-D-Ala)](n)-di-trans,octa-cis-undecaprenyl diphosphate + beta-D-GlcNAc-(1-&gt;4)-Mur2Ac(oyl-L-Ala-gamma-D-Glu-L-Lys-D-Ala-D-Ala)-di-trans,octa-cis-undecaprenyl diphosphate = [GlcNAc-(1-&gt;4)-Mur2Ac(oyl-L-Ala-gamma-D-Glu-L-Lys-D-Ala-D-Ala)](n+1)-di-trans,octa-cis-undecaprenyl diphosphate + di-trans,octa-cis-undecaprenyl diphosphate + H(+)</text>
        <dbReference type="Rhea" id="RHEA:23708"/>
        <dbReference type="Rhea" id="RHEA-COMP:9602"/>
        <dbReference type="Rhea" id="RHEA-COMP:9603"/>
        <dbReference type="ChEBI" id="CHEBI:15378"/>
        <dbReference type="ChEBI" id="CHEBI:58405"/>
        <dbReference type="ChEBI" id="CHEBI:60033"/>
        <dbReference type="ChEBI" id="CHEBI:78435"/>
        <dbReference type="EC" id="2.4.99.28"/>
    </reaction>
</comment>
<evidence type="ECO:0000259" key="12">
    <source>
        <dbReference type="Pfam" id="PF00912"/>
    </source>
</evidence>
<gene>
    <name evidence="11" type="primary">mtgA</name>
    <name evidence="13" type="ORF">HNQ70_001629</name>
</gene>
<evidence type="ECO:0000256" key="5">
    <source>
        <dbReference type="ARBA" id="ARBA00022692"/>
    </source>
</evidence>
<evidence type="ECO:0000256" key="7">
    <source>
        <dbReference type="ARBA" id="ARBA00022984"/>
    </source>
</evidence>
<evidence type="ECO:0000256" key="1">
    <source>
        <dbReference type="ARBA" id="ARBA00022475"/>
    </source>
</evidence>
<feature type="domain" description="Glycosyl transferase family 51" evidence="12">
    <location>
        <begin position="68"/>
        <end position="232"/>
    </location>
</feature>
<evidence type="ECO:0000256" key="8">
    <source>
        <dbReference type="ARBA" id="ARBA00022989"/>
    </source>
</evidence>
<dbReference type="Pfam" id="PF00912">
    <property type="entry name" value="Transgly"/>
    <property type="match status" value="1"/>
</dbReference>
<dbReference type="GO" id="GO:0005886">
    <property type="term" value="C:plasma membrane"/>
    <property type="evidence" value="ECO:0007669"/>
    <property type="project" value="UniProtKB-SubCell"/>
</dbReference>
<comment type="function">
    <text evidence="11">Peptidoglycan polymerase that catalyzes glycan chain elongation from lipid-linked precursors.</text>
</comment>
<reference evidence="13 14" key="1">
    <citation type="submission" date="2020-08" db="EMBL/GenBank/DDBJ databases">
        <title>Genomic Encyclopedia of Type Strains, Phase IV (KMG-IV): sequencing the most valuable type-strain genomes for metagenomic binning, comparative biology and taxonomic classification.</title>
        <authorList>
            <person name="Goeker M."/>
        </authorList>
    </citation>
    <scope>NUCLEOTIDE SEQUENCE [LARGE SCALE GENOMIC DNA]</scope>
    <source>
        <strain evidence="13 14">DSM 29781</strain>
    </source>
</reference>
<protein>
    <recommendedName>
        <fullName evidence="11">Biosynthetic peptidoglycan transglycosylase</fullName>
        <ecNumber evidence="11">2.4.99.28</ecNumber>
    </recommendedName>
    <alternativeName>
        <fullName evidence="11">Glycan polymerase</fullName>
    </alternativeName>
    <alternativeName>
        <fullName evidence="11">Peptidoglycan glycosyltransferase MtgA</fullName>
        <shortName evidence="11">PGT</shortName>
    </alternativeName>
</protein>
<dbReference type="GO" id="GO:0008360">
    <property type="term" value="P:regulation of cell shape"/>
    <property type="evidence" value="ECO:0007669"/>
    <property type="project" value="UniProtKB-KW"/>
</dbReference>
<name>A0A7W8M923_9BURK</name>
<evidence type="ECO:0000256" key="11">
    <source>
        <dbReference type="HAMAP-Rule" id="MF_00766"/>
    </source>
</evidence>
<feature type="transmembrane region" description="Helical" evidence="11">
    <location>
        <begin position="17"/>
        <end position="38"/>
    </location>
</feature>
<dbReference type="Proteomes" id="UP000532440">
    <property type="component" value="Unassembled WGS sequence"/>
</dbReference>
<proteinExistence type="inferred from homology"/>
<keyword evidence="8 11" id="KW-1133">Transmembrane helix</keyword>
<dbReference type="AlphaFoldDB" id="A0A7W8M923"/>
<dbReference type="EC" id="2.4.99.28" evidence="11"/>
<keyword evidence="7 11" id="KW-0573">Peptidoglycan synthesis</keyword>
<dbReference type="NCBIfam" id="TIGR02070">
    <property type="entry name" value="mono_pep_trsgly"/>
    <property type="match status" value="1"/>
</dbReference>
<dbReference type="GO" id="GO:0009252">
    <property type="term" value="P:peptidoglycan biosynthetic process"/>
    <property type="evidence" value="ECO:0007669"/>
    <property type="project" value="UniProtKB-UniRule"/>
</dbReference>
<dbReference type="InterPro" id="IPR001264">
    <property type="entry name" value="Glyco_trans_51"/>
</dbReference>
<organism evidence="13 14">
    <name type="scientific">Quisquiliibacterium transsilvanicum</name>
    <dbReference type="NCBI Taxonomy" id="1549638"/>
    <lineage>
        <taxon>Bacteria</taxon>
        <taxon>Pseudomonadati</taxon>
        <taxon>Pseudomonadota</taxon>
        <taxon>Betaproteobacteria</taxon>
        <taxon>Burkholderiales</taxon>
        <taxon>Burkholderiaceae</taxon>
        <taxon>Quisquiliibacterium</taxon>
    </lineage>
</organism>
<dbReference type="UniPathway" id="UPA00219"/>
<keyword evidence="10 11" id="KW-0961">Cell wall biogenesis/degradation</keyword>
<sequence length="242" mass="27403">MRILGGLGALPGRVLRLAAWLLAGLVAIVVAVQLWYLAQVVWLKWFDPGTTSFMSEQLDRLREQDPEAQLRHRWVPYEEISPSLKRAVIAAEDANFTEHDGIDWDAIERAYESNLKKGKVVRGGSTITMQLAKNLFLSGQRSYLRKGQELVIAYMLETVLTKRRILEIYLNVAEWGIGVFGCEAGAMHHMRTSCARLTPAQAARMAAMLPRPRFYDRNRGSAALARRAGIVQRWMWDAVPPR</sequence>
<evidence type="ECO:0000313" key="13">
    <source>
        <dbReference type="EMBL" id="MBB5271619.1"/>
    </source>
</evidence>
<keyword evidence="4 11" id="KW-0808">Transferase</keyword>
<evidence type="ECO:0000256" key="2">
    <source>
        <dbReference type="ARBA" id="ARBA00022519"/>
    </source>
</evidence>
<keyword evidence="3 11" id="KW-0328">Glycosyltransferase</keyword>
<keyword evidence="14" id="KW-1185">Reference proteome</keyword>
<comment type="similarity">
    <text evidence="11">Belongs to the glycosyltransferase 51 family.</text>
</comment>
<keyword evidence="1 11" id="KW-1003">Cell membrane</keyword>
<comment type="subcellular location">
    <subcellularLocation>
        <location evidence="11">Cell inner membrane</location>
        <topology evidence="11">Single-pass membrane protein</topology>
    </subcellularLocation>
</comment>
<evidence type="ECO:0000256" key="4">
    <source>
        <dbReference type="ARBA" id="ARBA00022679"/>
    </source>
</evidence>
<evidence type="ECO:0000313" key="14">
    <source>
        <dbReference type="Proteomes" id="UP000532440"/>
    </source>
</evidence>
<dbReference type="RefSeq" id="WP_343060689.1">
    <property type="nucleotide sequence ID" value="NZ_BAABEW010000001.1"/>
</dbReference>
<dbReference type="EMBL" id="JACHGB010000003">
    <property type="protein sequence ID" value="MBB5271619.1"/>
    <property type="molecule type" value="Genomic_DNA"/>
</dbReference>
<comment type="pathway">
    <text evidence="11">Cell wall biogenesis; peptidoglycan biosynthesis.</text>
</comment>
<dbReference type="InterPro" id="IPR023346">
    <property type="entry name" value="Lysozyme-like_dom_sf"/>
</dbReference>
<dbReference type="InterPro" id="IPR036950">
    <property type="entry name" value="PBP_transglycosylase"/>
</dbReference>
<keyword evidence="6 11" id="KW-0133">Cell shape</keyword>
<comment type="caution">
    <text evidence="13">The sequence shown here is derived from an EMBL/GenBank/DDBJ whole genome shotgun (WGS) entry which is preliminary data.</text>
</comment>
<keyword evidence="5 11" id="KW-0812">Transmembrane</keyword>
<evidence type="ECO:0000256" key="10">
    <source>
        <dbReference type="ARBA" id="ARBA00023316"/>
    </source>
</evidence>
<dbReference type="SUPFAM" id="SSF53955">
    <property type="entry name" value="Lysozyme-like"/>
    <property type="match status" value="1"/>
</dbReference>
<dbReference type="GO" id="GO:0009274">
    <property type="term" value="C:peptidoglycan-based cell wall"/>
    <property type="evidence" value="ECO:0007669"/>
    <property type="project" value="InterPro"/>
</dbReference>
<dbReference type="HAMAP" id="MF_00766">
    <property type="entry name" value="PGT_MtgA"/>
    <property type="match status" value="1"/>
</dbReference>
<dbReference type="GO" id="GO:0016763">
    <property type="term" value="F:pentosyltransferase activity"/>
    <property type="evidence" value="ECO:0007669"/>
    <property type="project" value="InterPro"/>
</dbReference>
<evidence type="ECO:0000256" key="3">
    <source>
        <dbReference type="ARBA" id="ARBA00022676"/>
    </source>
</evidence>
<dbReference type="GO" id="GO:0071555">
    <property type="term" value="P:cell wall organization"/>
    <property type="evidence" value="ECO:0007669"/>
    <property type="project" value="UniProtKB-KW"/>
</dbReference>
<evidence type="ECO:0000256" key="6">
    <source>
        <dbReference type="ARBA" id="ARBA00022960"/>
    </source>
</evidence>
<accession>A0A7W8M923</accession>
<dbReference type="PANTHER" id="PTHR30400:SF0">
    <property type="entry name" value="BIOSYNTHETIC PEPTIDOGLYCAN TRANSGLYCOSYLASE"/>
    <property type="match status" value="1"/>
</dbReference>
<dbReference type="PANTHER" id="PTHR30400">
    <property type="entry name" value="MONOFUNCTIONAL BIOSYNTHETIC PEPTIDOGLYCAN TRANSGLYCOSYLASE"/>
    <property type="match status" value="1"/>
</dbReference>
<dbReference type="InterPro" id="IPR011812">
    <property type="entry name" value="Pep_trsgly"/>
</dbReference>